<gene>
    <name evidence="2" type="ORF">FYJ35_14145</name>
</gene>
<dbReference type="Pfam" id="PF13481">
    <property type="entry name" value="AAA_25"/>
    <property type="match status" value="1"/>
</dbReference>
<dbReference type="CDD" id="cd01125">
    <property type="entry name" value="RepA_RSF1010_like"/>
    <property type="match status" value="1"/>
</dbReference>
<dbReference type="SUPFAM" id="SSF52540">
    <property type="entry name" value="P-loop containing nucleoside triphosphate hydrolases"/>
    <property type="match status" value="1"/>
</dbReference>
<evidence type="ECO:0000259" key="1">
    <source>
        <dbReference type="Pfam" id="PF08707"/>
    </source>
</evidence>
<dbReference type="Proteomes" id="UP000481852">
    <property type="component" value="Unassembled WGS sequence"/>
</dbReference>
<dbReference type="InterPro" id="IPR027417">
    <property type="entry name" value="P-loop_NTPase"/>
</dbReference>
<dbReference type="RefSeq" id="WP_154527578.1">
    <property type="nucleotide sequence ID" value="NZ_VULZ01000025.1"/>
</dbReference>
<comment type="caution">
    <text evidence="2">The sequence shown here is derived from an EMBL/GenBank/DDBJ whole genome shotgun (WGS) entry which is preliminary data.</text>
</comment>
<name>A0A6L5X711_9FIRM</name>
<dbReference type="Pfam" id="PF08707">
    <property type="entry name" value="PriCT_2"/>
    <property type="match status" value="1"/>
</dbReference>
<protein>
    <submittedName>
        <fullName evidence="2">AAA family ATPase</fullName>
    </submittedName>
</protein>
<dbReference type="GO" id="GO:0016817">
    <property type="term" value="F:hydrolase activity, acting on acid anhydrides"/>
    <property type="evidence" value="ECO:0007669"/>
    <property type="project" value="InterPro"/>
</dbReference>
<evidence type="ECO:0000313" key="2">
    <source>
        <dbReference type="EMBL" id="MSS16149.1"/>
    </source>
</evidence>
<proteinExistence type="predicted"/>
<reference evidence="2 3" key="1">
    <citation type="submission" date="2019-08" db="EMBL/GenBank/DDBJ databases">
        <title>In-depth cultivation of the pig gut microbiome towards novel bacterial diversity and tailored functional studies.</title>
        <authorList>
            <person name="Wylensek D."/>
            <person name="Hitch T.C.A."/>
            <person name="Clavel T."/>
        </authorList>
    </citation>
    <scope>NUCLEOTIDE SEQUENCE [LARGE SCALE GENOMIC DNA]</scope>
    <source>
        <strain evidence="2 3">Oil+RF-744-WCA-WT-11</strain>
    </source>
</reference>
<accession>A0A6L5X711</accession>
<dbReference type="InterPro" id="IPR014819">
    <property type="entry name" value="PriCT_2"/>
</dbReference>
<organism evidence="2 3">
    <name type="scientific">Porcincola intestinalis</name>
    <dbReference type="NCBI Taxonomy" id="2606632"/>
    <lineage>
        <taxon>Bacteria</taxon>
        <taxon>Bacillati</taxon>
        <taxon>Bacillota</taxon>
        <taxon>Clostridia</taxon>
        <taxon>Lachnospirales</taxon>
        <taxon>Lachnospiraceae</taxon>
        <taxon>Porcincola</taxon>
    </lineage>
</organism>
<keyword evidence="3" id="KW-1185">Reference proteome</keyword>
<evidence type="ECO:0000313" key="3">
    <source>
        <dbReference type="Proteomes" id="UP000481852"/>
    </source>
</evidence>
<sequence>MYDLKDLLEYIDPAQLSYQEWCSVGMALKQEGYMASDWDSWSKADSRYKPGECFRKWGTFRNENGEAPVTGGTIVELAKRGGFSPSKGRDYALNWDSTISDDGDKIIDSGWLEDKEIVEPKNWNPIQELITYLETLFNSSENVGYVTTVYHGEDGRLSPQRGLWDRTAGQLIAELKKYNDIGAALGDYNPEAGAWIRFNPLDGEGIKNENVTDFRYALVESDKIPPARQNAIIRELELPVAALVYSGGKSVHAIVKIQADDYSEYRKRVEYLYKVCAKNGLQVDTQNKNPSRLSRMPGIMRKGHKQFLMGTNLGKKSWDEWAEWIDAVNDDLPNPEELSDVWDNIPPLADCLIDGVLRKGHKMLLAGPSKAGKSFALIELTIAVAEGTRWLGFKCAQGKVLYVNLELDRASCLHRFQDVYRALGIPAKNLRNIDIWNLRGKSVPMDKLAPKLIRRSEKKNYDVIIIDPIYKIITGDENSADQMANFCNQFDKICTELHAAVVYCHHHSKGAQGGKKSMDRASGSGVFARDPDALLDLTELEVTDNIREMLRGKAIIRGTEKALNEFVKDWQNDVGQDDRLSPTAMQEYAGSKLDFDQSSKMAEYVSTEIAREEHCTAWRIEGTLREFASFPPLDLWFDYPIHRPDSYEVLKDIQPDDGDPWIKRKQVFAKQQQKKGKETLDMYLDALEELMPEGTDSITIDELAEVTGKSKDRIRHDFKGSKRYPGRAKTLQKEGYKYVDGTPKEPAKVIRINPDNE</sequence>
<dbReference type="InterPro" id="IPR038724">
    <property type="entry name" value="RepA"/>
</dbReference>
<feature type="domain" description="Primase C-terminal 2" evidence="1">
    <location>
        <begin position="5"/>
        <end position="78"/>
    </location>
</feature>
<dbReference type="EMBL" id="VULZ01000025">
    <property type="protein sequence ID" value="MSS16149.1"/>
    <property type="molecule type" value="Genomic_DNA"/>
</dbReference>
<dbReference type="Gene3D" id="3.40.50.300">
    <property type="entry name" value="P-loop containing nucleotide triphosphate hydrolases"/>
    <property type="match status" value="1"/>
</dbReference>
<dbReference type="AlphaFoldDB" id="A0A6L5X711"/>